<protein>
    <recommendedName>
        <fullName evidence="3">HMA domain-containing protein</fullName>
    </recommendedName>
</protein>
<evidence type="ECO:0000256" key="2">
    <source>
        <dbReference type="ARBA" id="ARBA00022967"/>
    </source>
</evidence>
<keyword evidence="2" id="KW-1278">Translocase</keyword>
<sequence>ITLSVGGMTCSSCVATITEMLSQLPGVFEVVVNLLSNSATLVVEKKSLISSVTETIDDCGFEAEVI</sequence>
<dbReference type="PANTHER" id="PTHR43520:SF32">
    <property type="entry name" value="COPPER RESISTANCE P-TYPE ATPASE (EUROFUNG)"/>
    <property type="match status" value="1"/>
</dbReference>
<dbReference type="CDD" id="cd00371">
    <property type="entry name" value="HMA"/>
    <property type="match status" value="1"/>
</dbReference>
<feature type="domain" description="HMA" evidence="3">
    <location>
        <begin position="1"/>
        <end position="64"/>
    </location>
</feature>
<dbReference type="PANTHER" id="PTHR43520">
    <property type="entry name" value="ATP7, ISOFORM B"/>
    <property type="match status" value="1"/>
</dbReference>
<keyword evidence="5" id="KW-1185">Reference proteome</keyword>
<keyword evidence="1" id="KW-0479">Metal-binding</keyword>
<feature type="non-terminal residue" evidence="4">
    <location>
        <position position="1"/>
    </location>
</feature>
<name>A0A0C9TWU0_PAXIN</name>
<dbReference type="Proteomes" id="UP000053647">
    <property type="component" value="Unassembled WGS sequence"/>
</dbReference>
<evidence type="ECO:0000313" key="4">
    <source>
        <dbReference type="EMBL" id="KIJ11796.1"/>
    </source>
</evidence>
<accession>A0A0C9TWU0</accession>
<dbReference type="GO" id="GO:0043682">
    <property type="term" value="F:P-type divalent copper transporter activity"/>
    <property type="evidence" value="ECO:0007669"/>
    <property type="project" value="TreeGrafter"/>
</dbReference>
<dbReference type="InterPro" id="IPR036163">
    <property type="entry name" value="HMA_dom_sf"/>
</dbReference>
<dbReference type="Pfam" id="PF00403">
    <property type="entry name" value="HMA"/>
    <property type="match status" value="1"/>
</dbReference>
<dbReference type="GO" id="GO:0055070">
    <property type="term" value="P:copper ion homeostasis"/>
    <property type="evidence" value="ECO:0007669"/>
    <property type="project" value="TreeGrafter"/>
</dbReference>
<dbReference type="FunFam" id="3.30.70.100:FF:000001">
    <property type="entry name" value="ATPase copper transporting beta"/>
    <property type="match status" value="1"/>
</dbReference>
<dbReference type="OrthoDB" id="5566832at2759"/>
<evidence type="ECO:0000256" key="1">
    <source>
        <dbReference type="ARBA" id="ARBA00022723"/>
    </source>
</evidence>
<dbReference type="PROSITE" id="PS01047">
    <property type="entry name" value="HMA_1"/>
    <property type="match status" value="1"/>
</dbReference>
<organism evidence="4 5">
    <name type="scientific">Paxillus involutus ATCC 200175</name>
    <dbReference type="NCBI Taxonomy" id="664439"/>
    <lineage>
        <taxon>Eukaryota</taxon>
        <taxon>Fungi</taxon>
        <taxon>Dikarya</taxon>
        <taxon>Basidiomycota</taxon>
        <taxon>Agaricomycotina</taxon>
        <taxon>Agaricomycetes</taxon>
        <taxon>Agaricomycetidae</taxon>
        <taxon>Boletales</taxon>
        <taxon>Paxilineae</taxon>
        <taxon>Paxillaceae</taxon>
        <taxon>Paxillus</taxon>
    </lineage>
</organism>
<dbReference type="PROSITE" id="PS50846">
    <property type="entry name" value="HMA_2"/>
    <property type="match status" value="1"/>
</dbReference>
<evidence type="ECO:0000313" key="5">
    <source>
        <dbReference type="Proteomes" id="UP000053647"/>
    </source>
</evidence>
<dbReference type="GO" id="GO:0005507">
    <property type="term" value="F:copper ion binding"/>
    <property type="evidence" value="ECO:0007669"/>
    <property type="project" value="TreeGrafter"/>
</dbReference>
<proteinExistence type="predicted"/>
<evidence type="ECO:0000259" key="3">
    <source>
        <dbReference type="PROSITE" id="PS50846"/>
    </source>
</evidence>
<gene>
    <name evidence="4" type="ORF">PAXINDRAFT_43583</name>
</gene>
<dbReference type="SUPFAM" id="SSF55008">
    <property type="entry name" value="HMA, heavy metal-associated domain"/>
    <property type="match status" value="1"/>
</dbReference>
<dbReference type="HOGENOM" id="CLU_134973_6_0_1"/>
<dbReference type="GO" id="GO:0016020">
    <property type="term" value="C:membrane"/>
    <property type="evidence" value="ECO:0007669"/>
    <property type="project" value="TreeGrafter"/>
</dbReference>
<feature type="non-terminal residue" evidence="4">
    <location>
        <position position="66"/>
    </location>
</feature>
<reference evidence="4 5" key="1">
    <citation type="submission" date="2014-06" db="EMBL/GenBank/DDBJ databases">
        <authorList>
            <consortium name="DOE Joint Genome Institute"/>
            <person name="Kuo A."/>
            <person name="Kohler A."/>
            <person name="Nagy L.G."/>
            <person name="Floudas D."/>
            <person name="Copeland A."/>
            <person name="Barry K.W."/>
            <person name="Cichocki N."/>
            <person name="Veneault-Fourrey C."/>
            <person name="LaButti K."/>
            <person name="Lindquist E.A."/>
            <person name="Lipzen A."/>
            <person name="Lundell T."/>
            <person name="Morin E."/>
            <person name="Murat C."/>
            <person name="Sun H."/>
            <person name="Tunlid A."/>
            <person name="Henrissat B."/>
            <person name="Grigoriev I.V."/>
            <person name="Hibbett D.S."/>
            <person name="Martin F."/>
            <person name="Nordberg H.P."/>
            <person name="Cantor M.N."/>
            <person name="Hua S.X."/>
        </authorList>
    </citation>
    <scope>NUCLEOTIDE SEQUENCE [LARGE SCALE GENOMIC DNA]</scope>
    <source>
        <strain evidence="4 5">ATCC 200175</strain>
    </source>
</reference>
<dbReference type="EMBL" id="KN819373">
    <property type="protein sequence ID" value="KIJ11796.1"/>
    <property type="molecule type" value="Genomic_DNA"/>
</dbReference>
<dbReference type="InterPro" id="IPR017969">
    <property type="entry name" value="Heavy-metal-associated_CS"/>
</dbReference>
<dbReference type="InterPro" id="IPR006121">
    <property type="entry name" value="HMA_dom"/>
</dbReference>
<reference evidence="5" key="2">
    <citation type="submission" date="2015-01" db="EMBL/GenBank/DDBJ databases">
        <title>Evolutionary Origins and Diversification of the Mycorrhizal Mutualists.</title>
        <authorList>
            <consortium name="DOE Joint Genome Institute"/>
            <consortium name="Mycorrhizal Genomics Consortium"/>
            <person name="Kohler A."/>
            <person name="Kuo A."/>
            <person name="Nagy L.G."/>
            <person name="Floudas D."/>
            <person name="Copeland A."/>
            <person name="Barry K.W."/>
            <person name="Cichocki N."/>
            <person name="Veneault-Fourrey C."/>
            <person name="LaButti K."/>
            <person name="Lindquist E.A."/>
            <person name="Lipzen A."/>
            <person name="Lundell T."/>
            <person name="Morin E."/>
            <person name="Murat C."/>
            <person name="Riley R."/>
            <person name="Ohm R."/>
            <person name="Sun H."/>
            <person name="Tunlid A."/>
            <person name="Henrissat B."/>
            <person name="Grigoriev I.V."/>
            <person name="Hibbett D.S."/>
            <person name="Martin F."/>
        </authorList>
    </citation>
    <scope>NUCLEOTIDE SEQUENCE [LARGE SCALE GENOMIC DNA]</scope>
    <source>
        <strain evidence="5">ATCC 200175</strain>
    </source>
</reference>
<dbReference type="Gene3D" id="3.30.70.100">
    <property type="match status" value="1"/>
</dbReference>
<dbReference type="AlphaFoldDB" id="A0A0C9TWU0"/>